<dbReference type="EMBL" id="UINC01162270">
    <property type="protein sequence ID" value="SVD61934.1"/>
    <property type="molecule type" value="Genomic_DNA"/>
</dbReference>
<protein>
    <submittedName>
        <fullName evidence="1">Uncharacterized protein</fullName>
    </submittedName>
</protein>
<dbReference type="AlphaFoldDB" id="A0A382WTF7"/>
<dbReference type="InterPro" id="IPR023614">
    <property type="entry name" value="Porin_dom_sf"/>
</dbReference>
<organism evidence="1">
    <name type="scientific">marine metagenome</name>
    <dbReference type="NCBI Taxonomy" id="408172"/>
    <lineage>
        <taxon>unclassified sequences</taxon>
        <taxon>metagenomes</taxon>
        <taxon>ecological metagenomes</taxon>
    </lineage>
</organism>
<sequence length="198" mass="22361">MNFRSALGQTVISVKDANPSDPKKAGEFREDVLSLFLNASGKFNLGRSTVMSIKLQFDSQNKVKTDTEDGTLTQASIAGKMRWEDFRFLAGVDSQSTGFKEPTKDYQTTNINAGVTFSWTPWVFGMNFQNSSQNYKNPDPATNVVVKNKKDEITVNSKYAYNRSNIFGADLKQIKQSSNDALRTYSENQVLLQYMWLF</sequence>
<reference evidence="1" key="1">
    <citation type="submission" date="2018-05" db="EMBL/GenBank/DDBJ databases">
        <authorList>
            <person name="Lanie J.A."/>
            <person name="Ng W.-L."/>
            <person name="Kazmierczak K.M."/>
            <person name="Andrzejewski T.M."/>
            <person name="Davidsen T.M."/>
            <person name="Wayne K.J."/>
            <person name="Tettelin H."/>
            <person name="Glass J.I."/>
            <person name="Rusch D."/>
            <person name="Podicherti R."/>
            <person name="Tsui H.-C.T."/>
            <person name="Winkler M.E."/>
        </authorList>
    </citation>
    <scope>NUCLEOTIDE SEQUENCE</scope>
</reference>
<gene>
    <name evidence="1" type="ORF">METZ01_LOCUS414788</name>
</gene>
<dbReference type="SUPFAM" id="SSF56935">
    <property type="entry name" value="Porins"/>
    <property type="match status" value="1"/>
</dbReference>
<accession>A0A382WTF7</accession>
<dbReference type="Gene3D" id="2.40.160.10">
    <property type="entry name" value="Porin"/>
    <property type="match status" value="1"/>
</dbReference>
<proteinExistence type="predicted"/>
<evidence type="ECO:0000313" key="1">
    <source>
        <dbReference type="EMBL" id="SVD61934.1"/>
    </source>
</evidence>
<name>A0A382WTF7_9ZZZZ</name>